<feature type="region of interest" description="Disordered" evidence="1">
    <location>
        <begin position="1"/>
        <end position="33"/>
    </location>
</feature>
<name>A0A484LJV2_9ASTE</name>
<gene>
    <name evidence="2" type="ORF">CCAM_LOCUS18491</name>
</gene>
<keyword evidence="3" id="KW-1185">Reference proteome</keyword>
<feature type="compositionally biased region" description="Basic and acidic residues" evidence="1">
    <location>
        <begin position="80"/>
        <end position="97"/>
    </location>
</feature>
<evidence type="ECO:0000313" key="2">
    <source>
        <dbReference type="EMBL" id="VFQ76715.1"/>
    </source>
</evidence>
<sequence length="128" mass="14256">MPKGSKKRARVESEPPYQLDSLPWNSSLPENDGSLDLLLGSNELGGGFLSLEEIDEVNYELEIQKLSGGNEKLKTQAKKQKIDECHDDSKAVGRKDEEESNQNRKKKSKKNKDNLPSKAKENKGLMAG</sequence>
<organism evidence="2 3">
    <name type="scientific">Cuscuta campestris</name>
    <dbReference type="NCBI Taxonomy" id="132261"/>
    <lineage>
        <taxon>Eukaryota</taxon>
        <taxon>Viridiplantae</taxon>
        <taxon>Streptophyta</taxon>
        <taxon>Embryophyta</taxon>
        <taxon>Tracheophyta</taxon>
        <taxon>Spermatophyta</taxon>
        <taxon>Magnoliopsida</taxon>
        <taxon>eudicotyledons</taxon>
        <taxon>Gunneridae</taxon>
        <taxon>Pentapetalae</taxon>
        <taxon>asterids</taxon>
        <taxon>lamiids</taxon>
        <taxon>Solanales</taxon>
        <taxon>Convolvulaceae</taxon>
        <taxon>Cuscuteae</taxon>
        <taxon>Cuscuta</taxon>
        <taxon>Cuscuta subgen. Grammica</taxon>
        <taxon>Cuscuta sect. Cleistogrammica</taxon>
    </lineage>
</organism>
<dbReference type="Proteomes" id="UP000595140">
    <property type="component" value="Unassembled WGS sequence"/>
</dbReference>
<protein>
    <submittedName>
        <fullName evidence="2">Uncharacterized protein</fullName>
    </submittedName>
</protein>
<feature type="compositionally biased region" description="Basic and acidic residues" evidence="1">
    <location>
        <begin position="111"/>
        <end position="128"/>
    </location>
</feature>
<dbReference type="AlphaFoldDB" id="A0A484LJV2"/>
<dbReference type="OrthoDB" id="1750239at2759"/>
<proteinExistence type="predicted"/>
<evidence type="ECO:0000313" key="3">
    <source>
        <dbReference type="Proteomes" id="UP000595140"/>
    </source>
</evidence>
<evidence type="ECO:0000256" key="1">
    <source>
        <dbReference type="SAM" id="MobiDB-lite"/>
    </source>
</evidence>
<feature type="region of interest" description="Disordered" evidence="1">
    <location>
        <begin position="77"/>
        <end position="128"/>
    </location>
</feature>
<dbReference type="EMBL" id="OOIL02001568">
    <property type="protein sequence ID" value="VFQ76715.1"/>
    <property type="molecule type" value="Genomic_DNA"/>
</dbReference>
<accession>A0A484LJV2</accession>
<reference evidence="2 3" key="1">
    <citation type="submission" date="2018-04" db="EMBL/GenBank/DDBJ databases">
        <authorList>
            <person name="Vogel A."/>
        </authorList>
    </citation>
    <scope>NUCLEOTIDE SEQUENCE [LARGE SCALE GENOMIC DNA]</scope>
</reference>